<dbReference type="RefSeq" id="WP_141612359.1">
    <property type="nucleotide sequence ID" value="NZ_VIGC02000044.1"/>
</dbReference>
<dbReference type="EMBL" id="VIGC01000044">
    <property type="protein sequence ID" value="TQE93261.1"/>
    <property type="molecule type" value="Genomic_DNA"/>
</dbReference>
<dbReference type="Pfam" id="PF03576">
    <property type="entry name" value="Peptidase_S58"/>
    <property type="match status" value="1"/>
</dbReference>
<dbReference type="SUPFAM" id="SSF56266">
    <property type="entry name" value="DmpA/ArgJ-like"/>
    <property type="match status" value="1"/>
</dbReference>
<dbReference type="Proteomes" id="UP000317371">
    <property type="component" value="Unassembled WGS sequence"/>
</dbReference>
<accession>A0A540V958</accession>
<comment type="caution">
    <text evidence="2">The sequence shown here is derived from an EMBL/GenBank/DDBJ whole genome shotgun (WGS) entry which is preliminary data.</text>
</comment>
<reference evidence="2 3" key="1">
    <citation type="submission" date="2019-06" db="EMBL/GenBank/DDBJ databases">
        <title>Genome sequence of Litorilinea aerophila BAA-2444.</title>
        <authorList>
            <person name="Maclea K.S."/>
            <person name="Maurais E.G."/>
            <person name="Iannazzi L.C."/>
        </authorList>
    </citation>
    <scope>NUCLEOTIDE SEQUENCE [LARGE SCALE GENOMIC DNA]</scope>
    <source>
        <strain evidence="2 3">ATCC BAA-2444</strain>
    </source>
</reference>
<sequence>MYNSLTDIPGIQVGHWTNLEAGTGCTVVLCPEGAVAGVDVRGGAPGTRELALLDPVCTVEKVHAVLLAGGSAFGLAAADGVMRWLEERGHGFDTGVARVPIVPAAILFDLNLGRSDVRPNAEAGYAACMAAGGGPVAEGTVGAGTGATVGKMLGFKQATKGGLGTASKQIGKGIVVAALVAVNAVGDVIDPATGQILAGARRPLIGGFADSMKFAESSLGQILRAQSSGENTTLAVVATNVALTKSGATKVAQMAHDGLARTIRPIHTPLDGDTIFALSLGDRQGDPGLVGAVAAEVLATAVVRAIRAATGLHGIPAAQELN</sequence>
<dbReference type="AlphaFoldDB" id="A0A540V958"/>
<dbReference type="InterPro" id="IPR016117">
    <property type="entry name" value="ArgJ-like_dom_sf"/>
</dbReference>
<dbReference type="InParanoid" id="A0A540V958"/>
<organism evidence="2 3">
    <name type="scientific">Litorilinea aerophila</name>
    <dbReference type="NCBI Taxonomy" id="1204385"/>
    <lineage>
        <taxon>Bacteria</taxon>
        <taxon>Bacillati</taxon>
        <taxon>Chloroflexota</taxon>
        <taxon>Caldilineae</taxon>
        <taxon>Caldilineales</taxon>
        <taxon>Caldilineaceae</taxon>
        <taxon>Litorilinea</taxon>
    </lineage>
</organism>
<keyword evidence="3" id="KW-1185">Reference proteome</keyword>
<dbReference type="Gene3D" id="3.60.70.12">
    <property type="entry name" value="L-amino peptidase D-ALA esterase/amidase"/>
    <property type="match status" value="1"/>
</dbReference>
<dbReference type="OrthoDB" id="9808347at2"/>
<comment type="similarity">
    <text evidence="1">Belongs to the peptidase S58 family.</text>
</comment>
<protein>
    <submittedName>
        <fullName evidence="2">P1 family peptidase</fullName>
    </submittedName>
</protein>
<dbReference type="PANTHER" id="PTHR36512:SF3">
    <property type="entry name" value="BLR5678 PROTEIN"/>
    <property type="match status" value="1"/>
</dbReference>
<gene>
    <name evidence="2" type="ORF">FKZ61_22175</name>
</gene>
<proteinExistence type="inferred from homology"/>
<dbReference type="CDD" id="cd02252">
    <property type="entry name" value="nylC_like"/>
    <property type="match status" value="1"/>
</dbReference>
<dbReference type="PANTHER" id="PTHR36512">
    <property type="entry name" value="D-AMINOPEPTIDASE"/>
    <property type="match status" value="1"/>
</dbReference>
<dbReference type="InterPro" id="IPR005321">
    <property type="entry name" value="Peptidase_S58_DmpA"/>
</dbReference>
<evidence type="ECO:0000313" key="3">
    <source>
        <dbReference type="Proteomes" id="UP000317371"/>
    </source>
</evidence>
<evidence type="ECO:0000313" key="2">
    <source>
        <dbReference type="EMBL" id="TQE93261.1"/>
    </source>
</evidence>
<name>A0A540V958_9CHLR</name>
<dbReference type="GO" id="GO:0004177">
    <property type="term" value="F:aminopeptidase activity"/>
    <property type="evidence" value="ECO:0007669"/>
    <property type="project" value="TreeGrafter"/>
</dbReference>
<evidence type="ECO:0000256" key="1">
    <source>
        <dbReference type="ARBA" id="ARBA00007068"/>
    </source>
</evidence>